<evidence type="ECO:0000259" key="12">
    <source>
        <dbReference type="PROSITE" id="PS50885"/>
    </source>
</evidence>
<dbReference type="SMART" id="SM01049">
    <property type="entry name" value="Cache_2"/>
    <property type="match status" value="1"/>
</dbReference>
<dbReference type="CDD" id="cd06225">
    <property type="entry name" value="HAMP"/>
    <property type="match status" value="1"/>
</dbReference>
<dbReference type="InterPro" id="IPR033480">
    <property type="entry name" value="sCache_2"/>
</dbReference>
<feature type="domain" description="HAMP" evidence="12">
    <location>
        <begin position="404"/>
        <end position="452"/>
    </location>
</feature>
<evidence type="ECO:0000259" key="11">
    <source>
        <dbReference type="PROSITE" id="PS50111"/>
    </source>
</evidence>
<feature type="domain" description="HAMP" evidence="12">
    <location>
        <begin position="220"/>
        <end position="272"/>
    </location>
</feature>
<evidence type="ECO:0000256" key="8">
    <source>
        <dbReference type="ARBA" id="ARBA00029447"/>
    </source>
</evidence>
<dbReference type="InterPro" id="IPR004090">
    <property type="entry name" value="Chemotax_Me-accpt_rcpt"/>
</dbReference>
<dbReference type="RefSeq" id="WP_316692426.1">
    <property type="nucleotide sequence ID" value="NZ_CP103837.1"/>
</dbReference>
<dbReference type="InterPro" id="IPR041395">
    <property type="entry name" value="McpB_HAMP_3rd"/>
</dbReference>
<keyword evidence="4 10" id="KW-0812">Transmembrane</keyword>
<evidence type="ECO:0000256" key="9">
    <source>
        <dbReference type="PROSITE-ProRule" id="PRU00284"/>
    </source>
</evidence>
<evidence type="ECO:0000256" key="3">
    <source>
        <dbReference type="ARBA" id="ARBA00022481"/>
    </source>
</evidence>
<evidence type="ECO:0000313" key="13">
    <source>
        <dbReference type="EMBL" id="WOB28377.1"/>
    </source>
</evidence>
<keyword evidence="2" id="KW-1003">Cell membrane</keyword>
<feature type="transmembrane region" description="Helical" evidence="10">
    <location>
        <begin position="20"/>
        <end position="41"/>
    </location>
</feature>
<dbReference type="SMART" id="SM00304">
    <property type="entry name" value="HAMP"/>
    <property type="match status" value="2"/>
</dbReference>
<sequence>MTFKSSLAKTLANVPLKRKFFAQTALVALGIVILAVVAARMQYVDLTDTRRDGLKSQIEMAMAVVNGYAERAEKGEINVEAAKKGALSTLSTMRARGGVDYIYVTDQAPVMLMHPTRPDLNGKPLTDVLSPDGKRIFPAFVTAAQAGGGYVDYTWAKPGQKDPVQKTSYAALYKPWGWVIGTGVYLDDTQSQALAFTGIVTLAGGMLMLLNLLVGWMIGNSILEPVARALAAIKGVARGDLSVRTAEHGNDEIGQMLKATDDMVHTLVRFSAQTKVMMHMHAGEDVTHRMPSDFPGVYGELASGINTMIFEHLDAIVDAIGILNEYAQGDLSRDAVRLPGTRAVLHEAMDAAKASLLAINTEIKRLAQAAANGDFSQRGDAARFKHDSARMINDLNAMMDVSDRNLGKLSELLAALAEGDLTARMDGEFHGVFARMRDDANTTATQLAGIVGRIQQAAGSITGSASEIAAGNNDLSQRTEQQAANLEETAASMEELTSTVKQNAESARQANQLAIGAAGVASQGGQVVSQVVDTMSGIQTSSKKIAEIISVIDGIAFQTNILALNAAVEAARAGEQGRGFAVVASEVRTLAQRSAAAAKEIKHLIDDSVGKVAQGSALVDQAGKTMADIVSSVQRVTDIMSEISAASQEQSAGIEQVNLTVTQMDESTQQNAALVEEATAAANAMQQQAQQLDDAVSMFRVVAASPAQFGNAGARAPKRVAMAAY</sequence>
<dbReference type="InterPro" id="IPR004089">
    <property type="entry name" value="MCPsignal_dom"/>
</dbReference>
<keyword evidence="6 10" id="KW-0472">Membrane</keyword>
<dbReference type="Gene3D" id="3.30.450.20">
    <property type="entry name" value="PAS domain"/>
    <property type="match status" value="1"/>
</dbReference>
<feature type="domain" description="Methyl-accepting transducer" evidence="11">
    <location>
        <begin position="457"/>
        <end position="686"/>
    </location>
</feature>
<dbReference type="CDD" id="cd11386">
    <property type="entry name" value="MCP_signal"/>
    <property type="match status" value="1"/>
</dbReference>
<keyword evidence="7 9" id="KW-0807">Transducer</keyword>
<evidence type="ECO:0000313" key="14">
    <source>
        <dbReference type="Proteomes" id="UP001304534"/>
    </source>
</evidence>
<dbReference type="SUPFAM" id="SSF58104">
    <property type="entry name" value="Methyl-accepting chemotaxis protein (MCP) signaling domain"/>
    <property type="match status" value="1"/>
</dbReference>
<dbReference type="Pfam" id="PF00015">
    <property type="entry name" value="MCPsignal"/>
    <property type="match status" value="1"/>
</dbReference>
<evidence type="ECO:0000256" key="7">
    <source>
        <dbReference type="ARBA" id="ARBA00023224"/>
    </source>
</evidence>
<dbReference type="PRINTS" id="PR00260">
    <property type="entry name" value="CHEMTRNSDUCR"/>
</dbReference>
<dbReference type="SMART" id="SM00283">
    <property type="entry name" value="MA"/>
    <property type="match status" value="1"/>
</dbReference>
<gene>
    <name evidence="13" type="ORF">NYR99_11000</name>
</gene>
<protein>
    <submittedName>
        <fullName evidence="13">Methyl-accepting chemotaxis protein</fullName>
    </submittedName>
</protein>
<dbReference type="InterPro" id="IPR051310">
    <property type="entry name" value="MCP_chemotaxis"/>
</dbReference>
<evidence type="ECO:0000256" key="2">
    <source>
        <dbReference type="ARBA" id="ARBA00022475"/>
    </source>
</evidence>
<dbReference type="EMBL" id="CP103840">
    <property type="protein sequence ID" value="WOB28377.1"/>
    <property type="molecule type" value="Genomic_DNA"/>
</dbReference>
<comment type="similarity">
    <text evidence="8">Belongs to the methyl-accepting chemotaxis (MCP) protein family.</text>
</comment>
<evidence type="ECO:0000256" key="1">
    <source>
        <dbReference type="ARBA" id="ARBA00004651"/>
    </source>
</evidence>
<keyword evidence="3" id="KW-0488">Methylation</keyword>
<organism evidence="13 14">
    <name type="scientific">Xanthomonas dyei</name>
    <dbReference type="NCBI Taxonomy" id="743699"/>
    <lineage>
        <taxon>Bacteria</taxon>
        <taxon>Pseudomonadati</taxon>
        <taxon>Pseudomonadota</taxon>
        <taxon>Gammaproteobacteria</taxon>
        <taxon>Lysobacterales</taxon>
        <taxon>Lysobacteraceae</taxon>
        <taxon>Xanthomonas</taxon>
    </lineage>
</organism>
<dbReference type="PANTHER" id="PTHR43531:SF14">
    <property type="entry name" value="METHYL-ACCEPTING CHEMOTAXIS PROTEIN I-RELATED"/>
    <property type="match status" value="1"/>
</dbReference>
<comment type="subcellular location">
    <subcellularLocation>
        <location evidence="1">Cell membrane</location>
        <topology evidence="1">Multi-pass membrane protein</topology>
    </subcellularLocation>
</comment>
<dbReference type="SUPFAM" id="SSF158472">
    <property type="entry name" value="HAMP domain-like"/>
    <property type="match status" value="1"/>
</dbReference>
<dbReference type="PANTHER" id="PTHR43531">
    <property type="entry name" value="PROTEIN ICFG"/>
    <property type="match status" value="1"/>
</dbReference>
<keyword evidence="5 10" id="KW-1133">Transmembrane helix</keyword>
<name>A0ABZ0DEZ9_9XANT</name>
<feature type="transmembrane region" description="Helical" evidence="10">
    <location>
        <begin position="193"/>
        <end position="218"/>
    </location>
</feature>
<evidence type="ECO:0000256" key="6">
    <source>
        <dbReference type="ARBA" id="ARBA00023136"/>
    </source>
</evidence>
<dbReference type="PROSITE" id="PS50111">
    <property type="entry name" value="CHEMOTAXIS_TRANSDUC_2"/>
    <property type="match status" value="1"/>
</dbReference>
<keyword evidence="14" id="KW-1185">Reference proteome</keyword>
<dbReference type="Gene3D" id="1.20.120.1530">
    <property type="match status" value="2"/>
</dbReference>
<accession>A0ABZ0DEZ9</accession>
<dbReference type="PROSITE" id="PS50885">
    <property type="entry name" value="HAMP"/>
    <property type="match status" value="2"/>
</dbReference>
<dbReference type="Pfam" id="PF17200">
    <property type="entry name" value="sCache_2"/>
    <property type="match status" value="1"/>
</dbReference>
<reference evidence="13 14" key="1">
    <citation type="submission" date="2022-08" db="EMBL/GenBank/DDBJ databases">
        <title>Whole genome sequencing-based tracing of a 2022 introduction and outbreak of Xanthomonas hortorum pv. pelargonii.</title>
        <authorList>
            <person name="Iruegas-Bocardo F."/>
            <person name="Weisberg A.K."/>
            <person name="Riutta E.R."/>
            <person name="Kilday K."/>
            <person name="Bonkowski J.C."/>
            <person name="Creswell T."/>
            <person name="Daughtrey M.L."/>
            <person name="Rane K."/>
            <person name="Grunwald N.J."/>
            <person name="Chang J.H."/>
            <person name="Putnam M.L."/>
        </authorList>
    </citation>
    <scope>NUCLEOTIDE SEQUENCE [LARGE SCALE GENOMIC DNA]</scope>
    <source>
        <strain evidence="13 14">22-325</strain>
    </source>
</reference>
<dbReference type="InterPro" id="IPR003660">
    <property type="entry name" value="HAMP_dom"/>
</dbReference>
<dbReference type="Proteomes" id="UP001304534">
    <property type="component" value="Chromosome"/>
</dbReference>
<dbReference type="Pfam" id="PF00672">
    <property type="entry name" value="HAMP"/>
    <property type="match status" value="1"/>
</dbReference>
<evidence type="ECO:0000256" key="4">
    <source>
        <dbReference type="ARBA" id="ARBA00022692"/>
    </source>
</evidence>
<dbReference type="Pfam" id="PF18575">
    <property type="entry name" value="HAMP_N3"/>
    <property type="match status" value="1"/>
</dbReference>
<proteinExistence type="inferred from homology"/>
<evidence type="ECO:0000256" key="5">
    <source>
        <dbReference type="ARBA" id="ARBA00022989"/>
    </source>
</evidence>
<evidence type="ECO:0000256" key="10">
    <source>
        <dbReference type="SAM" id="Phobius"/>
    </source>
</evidence>
<dbReference type="Gene3D" id="1.10.287.950">
    <property type="entry name" value="Methyl-accepting chemotaxis protein"/>
    <property type="match status" value="1"/>
</dbReference>
<dbReference type="Pfam" id="PF18947">
    <property type="entry name" value="HAMP_2"/>
    <property type="match status" value="1"/>
</dbReference>
<dbReference type="GeneID" id="95584407"/>